<sequence>MSLQGLLLELVTTEARRSRNLAILKRAGDRPGTHLGEVGEAAKELAAIRSERLDRSESDK</sequence>
<dbReference type="EMBL" id="JBIAXI010000012">
    <property type="protein sequence ID" value="MFF4775220.1"/>
    <property type="molecule type" value="Genomic_DNA"/>
</dbReference>
<gene>
    <name evidence="1" type="ORF">ACFY05_20420</name>
</gene>
<dbReference type="Proteomes" id="UP001602119">
    <property type="component" value="Unassembled WGS sequence"/>
</dbReference>
<reference evidence="1 2" key="1">
    <citation type="submission" date="2024-10" db="EMBL/GenBank/DDBJ databases">
        <title>The Natural Products Discovery Center: Release of the First 8490 Sequenced Strains for Exploring Actinobacteria Biosynthetic Diversity.</title>
        <authorList>
            <person name="Kalkreuter E."/>
            <person name="Kautsar S.A."/>
            <person name="Yang D."/>
            <person name="Bader C.D."/>
            <person name="Teijaro C.N."/>
            <person name="Fluegel L."/>
            <person name="Davis C.M."/>
            <person name="Simpson J.R."/>
            <person name="Lauterbach L."/>
            <person name="Steele A.D."/>
            <person name="Gui C."/>
            <person name="Meng S."/>
            <person name="Li G."/>
            <person name="Viehrig K."/>
            <person name="Ye F."/>
            <person name="Su P."/>
            <person name="Kiefer A.F."/>
            <person name="Nichols A."/>
            <person name="Cepeda A.J."/>
            <person name="Yan W."/>
            <person name="Fan B."/>
            <person name="Jiang Y."/>
            <person name="Adhikari A."/>
            <person name="Zheng C.-J."/>
            <person name="Schuster L."/>
            <person name="Cowan T.M."/>
            <person name="Smanski M.J."/>
            <person name="Chevrette M.G."/>
            <person name="De Carvalho L.P.S."/>
            <person name="Shen B."/>
        </authorList>
    </citation>
    <scope>NUCLEOTIDE SEQUENCE [LARGE SCALE GENOMIC DNA]</scope>
    <source>
        <strain evidence="1 2">NPDC001281</strain>
    </source>
</reference>
<name>A0ABW6V7C3_MICFU</name>
<accession>A0ABW6V7C3</accession>
<organism evidence="1 2">
    <name type="scientific">Microtetraspora fusca</name>
    <dbReference type="NCBI Taxonomy" id="1997"/>
    <lineage>
        <taxon>Bacteria</taxon>
        <taxon>Bacillati</taxon>
        <taxon>Actinomycetota</taxon>
        <taxon>Actinomycetes</taxon>
        <taxon>Streptosporangiales</taxon>
        <taxon>Streptosporangiaceae</taxon>
        <taxon>Microtetraspora</taxon>
    </lineage>
</organism>
<comment type="caution">
    <text evidence="1">The sequence shown here is derived from an EMBL/GenBank/DDBJ whole genome shotgun (WGS) entry which is preliminary data.</text>
</comment>
<proteinExistence type="predicted"/>
<evidence type="ECO:0000313" key="2">
    <source>
        <dbReference type="Proteomes" id="UP001602119"/>
    </source>
</evidence>
<dbReference type="RefSeq" id="WP_169808846.1">
    <property type="nucleotide sequence ID" value="NZ_BBYK01000039.1"/>
</dbReference>
<keyword evidence="2" id="KW-1185">Reference proteome</keyword>
<evidence type="ECO:0000313" key="1">
    <source>
        <dbReference type="EMBL" id="MFF4775220.1"/>
    </source>
</evidence>
<protein>
    <submittedName>
        <fullName evidence="1">Uncharacterized protein</fullName>
    </submittedName>
</protein>